<dbReference type="Proteomes" id="UP000535501">
    <property type="component" value="Unassembled WGS sequence"/>
</dbReference>
<evidence type="ECO:0000256" key="1">
    <source>
        <dbReference type="ARBA" id="ARBA00004141"/>
    </source>
</evidence>
<evidence type="ECO:0000313" key="10">
    <source>
        <dbReference type="Proteomes" id="UP000535501"/>
    </source>
</evidence>
<dbReference type="SUPFAM" id="SSF144091">
    <property type="entry name" value="Rhomboid-like"/>
    <property type="match status" value="1"/>
</dbReference>
<dbReference type="InterPro" id="IPR050925">
    <property type="entry name" value="Rhomboid_protease_S54"/>
</dbReference>
<feature type="transmembrane region" description="Helical" evidence="7">
    <location>
        <begin position="117"/>
        <end position="135"/>
    </location>
</feature>
<organism evidence="9 10">
    <name type="scientific">Pseudorhizobium flavum</name>
    <dbReference type="NCBI Taxonomy" id="1335061"/>
    <lineage>
        <taxon>Bacteria</taxon>
        <taxon>Pseudomonadati</taxon>
        <taxon>Pseudomonadota</taxon>
        <taxon>Alphaproteobacteria</taxon>
        <taxon>Hyphomicrobiales</taxon>
        <taxon>Rhizobiaceae</taxon>
        <taxon>Rhizobium/Agrobacterium group</taxon>
        <taxon>Pseudorhizobium</taxon>
    </lineage>
</organism>
<comment type="similarity">
    <text evidence="2">Belongs to the peptidase S54 family.</text>
</comment>
<dbReference type="InterPro" id="IPR022764">
    <property type="entry name" value="Peptidase_S54_rhomboid_dom"/>
</dbReference>
<dbReference type="GO" id="GO:0004252">
    <property type="term" value="F:serine-type endopeptidase activity"/>
    <property type="evidence" value="ECO:0007669"/>
    <property type="project" value="InterPro"/>
</dbReference>
<feature type="transmembrane region" description="Helical" evidence="7">
    <location>
        <begin position="28"/>
        <end position="47"/>
    </location>
</feature>
<keyword evidence="4" id="KW-0378">Hydrolase</keyword>
<keyword evidence="10" id="KW-1185">Reference proteome</keyword>
<evidence type="ECO:0000259" key="8">
    <source>
        <dbReference type="Pfam" id="PF01694"/>
    </source>
</evidence>
<evidence type="ECO:0000256" key="5">
    <source>
        <dbReference type="ARBA" id="ARBA00022989"/>
    </source>
</evidence>
<evidence type="ECO:0000256" key="3">
    <source>
        <dbReference type="ARBA" id="ARBA00022692"/>
    </source>
</evidence>
<dbReference type="PANTHER" id="PTHR43731">
    <property type="entry name" value="RHOMBOID PROTEASE"/>
    <property type="match status" value="1"/>
</dbReference>
<feature type="transmembrane region" description="Helical" evidence="7">
    <location>
        <begin position="190"/>
        <end position="212"/>
    </location>
</feature>
<keyword evidence="6 7" id="KW-0472">Membrane</keyword>
<name>A0A7W9YW65_9HYPH</name>
<keyword evidence="3 7" id="KW-0812">Transmembrane</keyword>
<proteinExistence type="inferred from homology"/>
<reference evidence="9 10" key="1">
    <citation type="submission" date="2020-08" db="EMBL/GenBank/DDBJ databases">
        <title>Genomic Encyclopedia of Type Strains, Phase IV (KMG-IV): sequencing the most valuable type-strain genomes for metagenomic binning, comparative biology and taxonomic classification.</title>
        <authorList>
            <person name="Goeker M."/>
        </authorList>
    </citation>
    <scope>NUCLEOTIDE SEQUENCE [LARGE SCALE GENOMIC DNA]</scope>
    <source>
        <strain evidence="9 10">DSM 102134</strain>
    </source>
</reference>
<feature type="domain" description="Peptidase S54 rhomboid" evidence="8">
    <location>
        <begin position="81"/>
        <end position="236"/>
    </location>
</feature>
<keyword evidence="5 7" id="KW-1133">Transmembrane helix</keyword>
<feature type="transmembrane region" description="Helical" evidence="7">
    <location>
        <begin position="141"/>
        <end position="162"/>
    </location>
</feature>
<evidence type="ECO:0000256" key="6">
    <source>
        <dbReference type="ARBA" id="ARBA00023136"/>
    </source>
</evidence>
<sequence length="245" mass="27124">MDRQNQADDNGDSEYRPERQPVFNLPRILVLTILLLVALYLVEAFLLNEEAVGAFMFYMAFTPLRYVYPLAEQGPEWFTTPVTYSLLHGSIEHLAFNILWLTAFGAPVVRRIGPVRYLVFWVLSAAAAAFFHAALHWGEQTVLIGASGVVSALMGAACRFAFPVRGGFNRTHGHLYPRQSVLGALRNRTVAVFVAIWFAGNMLIAIGLPLVGQGASQIAWDAHIGGFLFGYLLFALFDPLPSARH</sequence>
<dbReference type="EMBL" id="JACHEJ010000002">
    <property type="protein sequence ID" value="MBB6179528.1"/>
    <property type="molecule type" value="Genomic_DNA"/>
</dbReference>
<evidence type="ECO:0000313" key="9">
    <source>
        <dbReference type="EMBL" id="MBB6179528.1"/>
    </source>
</evidence>
<keyword evidence="9" id="KW-0645">Protease</keyword>
<feature type="transmembrane region" description="Helical" evidence="7">
    <location>
        <begin position="218"/>
        <end position="237"/>
    </location>
</feature>
<dbReference type="GO" id="GO:0006508">
    <property type="term" value="P:proteolysis"/>
    <property type="evidence" value="ECO:0007669"/>
    <property type="project" value="UniProtKB-KW"/>
</dbReference>
<evidence type="ECO:0000256" key="2">
    <source>
        <dbReference type="ARBA" id="ARBA00009045"/>
    </source>
</evidence>
<comment type="caution">
    <text evidence="9">The sequence shown here is derived from an EMBL/GenBank/DDBJ whole genome shotgun (WGS) entry which is preliminary data.</text>
</comment>
<dbReference type="GO" id="GO:0016020">
    <property type="term" value="C:membrane"/>
    <property type="evidence" value="ECO:0007669"/>
    <property type="project" value="UniProtKB-SubCell"/>
</dbReference>
<evidence type="ECO:0000256" key="7">
    <source>
        <dbReference type="SAM" id="Phobius"/>
    </source>
</evidence>
<dbReference type="RefSeq" id="WP_077546012.1">
    <property type="nucleotide sequence ID" value="NZ_JACHEJ010000002.1"/>
</dbReference>
<protein>
    <submittedName>
        <fullName evidence="9">Membrane associated rhomboid family serine protease</fullName>
    </submittedName>
</protein>
<dbReference type="PANTHER" id="PTHR43731:SF14">
    <property type="entry name" value="PRESENILIN-ASSOCIATED RHOMBOID-LIKE PROTEIN, MITOCHONDRIAL"/>
    <property type="match status" value="1"/>
</dbReference>
<dbReference type="Pfam" id="PF01694">
    <property type="entry name" value="Rhomboid"/>
    <property type="match status" value="1"/>
</dbReference>
<dbReference type="InterPro" id="IPR035952">
    <property type="entry name" value="Rhomboid-like_sf"/>
</dbReference>
<dbReference type="Gene3D" id="1.20.1540.10">
    <property type="entry name" value="Rhomboid-like"/>
    <property type="match status" value="1"/>
</dbReference>
<accession>A0A7W9YW65</accession>
<gene>
    <name evidence="9" type="ORF">HNQ75_001482</name>
</gene>
<feature type="transmembrane region" description="Helical" evidence="7">
    <location>
        <begin position="91"/>
        <end position="110"/>
    </location>
</feature>
<comment type="subcellular location">
    <subcellularLocation>
        <location evidence="1">Membrane</location>
        <topology evidence="1">Multi-pass membrane protein</topology>
    </subcellularLocation>
</comment>
<evidence type="ECO:0000256" key="4">
    <source>
        <dbReference type="ARBA" id="ARBA00022801"/>
    </source>
</evidence>
<dbReference type="AlphaFoldDB" id="A0A7W9YW65"/>